<feature type="region of interest" description="Disordered" evidence="8">
    <location>
        <begin position="2386"/>
        <end position="2405"/>
    </location>
</feature>
<proteinExistence type="predicted"/>
<evidence type="ECO:0000313" key="12">
    <source>
        <dbReference type="EMBL" id="KAF2638121.1"/>
    </source>
</evidence>
<dbReference type="PANTHER" id="PTHR13367:SF34">
    <property type="match status" value="1"/>
</dbReference>
<keyword evidence="6" id="KW-0788">Thiol protease</keyword>
<evidence type="ECO:0000256" key="3">
    <source>
        <dbReference type="ARBA" id="ARBA00022670"/>
    </source>
</evidence>
<comment type="catalytic activity">
    <reaction evidence="1">
        <text>Thiol-dependent hydrolysis of ester, thioester, amide, peptide and isopeptide bonds formed by the C-terminal Gly of ubiquitin (a 76-residue protein attached to proteins as an intracellular targeting signal).</text>
        <dbReference type="EC" id="3.4.19.12"/>
    </reaction>
</comment>
<evidence type="ECO:0000256" key="6">
    <source>
        <dbReference type="ARBA" id="ARBA00022807"/>
    </source>
</evidence>
<keyword evidence="3" id="KW-0645">Protease</keyword>
<feature type="compositionally biased region" description="Basic and acidic residues" evidence="8">
    <location>
        <begin position="2394"/>
        <end position="2405"/>
    </location>
</feature>
<dbReference type="GO" id="GO:0006508">
    <property type="term" value="P:proteolysis"/>
    <property type="evidence" value="ECO:0007669"/>
    <property type="project" value="UniProtKB-KW"/>
</dbReference>
<name>A0A6A6RTU5_9PLEO</name>
<dbReference type="EMBL" id="MU006791">
    <property type="protein sequence ID" value="KAF2638121.1"/>
    <property type="molecule type" value="Genomic_DNA"/>
</dbReference>
<evidence type="ECO:0000259" key="10">
    <source>
        <dbReference type="Pfam" id="PF12359"/>
    </source>
</evidence>
<evidence type="ECO:0000256" key="7">
    <source>
        <dbReference type="SAM" id="Coils"/>
    </source>
</evidence>
<dbReference type="InterPro" id="IPR022105">
    <property type="entry name" value="DUF3645"/>
</dbReference>
<keyword evidence="5" id="KW-0378">Hydrolase</keyword>
<dbReference type="OrthoDB" id="3182339at2759"/>
<dbReference type="Proteomes" id="UP000799753">
    <property type="component" value="Unassembled WGS sequence"/>
</dbReference>
<dbReference type="PANTHER" id="PTHR13367">
    <property type="entry name" value="UBIQUITIN THIOESTERASE"/>
    <property type="match status" value="1"/>
</dbReference>
<feature type="domain" description="DUF3645" evidence="10">
    <location>
        <begin position="2380"/>
        <end position="2415"/>
    </location>
</feature>
<feature type="domain" description="DUF3638" evidence="9">
    <location>
        <begin position="2035"/>
        <end position="2258"/>
    </location>
</feature>
<keyword evidence="13" id="KW-1185">Reference proteome</keyword>
<dbReference type="Pfam" id="PF12359">
    <property type="entry name" value="DUF3645"/>
    <property type="match status" value="1"/>
</dbReference>
<reference evidence="12" key="1">
    <citation type="journal article" date="2020" name="Stud. Mycol.">
        <title>101 Dothideomycetes genomes: a test case for predicting lifestyles and emergence of pathogens.</title>
        <authorList>
            <person name="Haridas S."/>
            <person name="Albert R."/>
            <person name="Binder M."/>
            <person name="Bloem J."/>
            <person name="Labutti K."/>
            <person name="Salamov A."/>
            <person name="Andreopoulos B."/>
            <person name="Baker S."/>
            <person name="Barry K."/>
            <person name="Bills G."/>
            <person name="Bluhm B."/>
            <person name="Cannon C."/>
            <person name="Castanera R."/>
            <person name="Culley D."/>
            <person name="Daum C."/>
            <person name="Ezra D."/>
            <person name="Gonzalez J."/>
            <person name="Henrissat B."/>
            <person name="Kuo A."/>
            <person name="Liang C."/>
            <person name="Lipzen A."/>
            <person name="Lutzoni F."/>
            <person name="Magnuson J."/>
            <person name="Mondo S."/>
            <person name="Nolan M."/>
            <person name="Ohm R."/>
            <person name="Pangilinan J."/>
            <person name="Park H.-J."/>
            <person name="Ramirez L."/>
            <person name="Alfaro M."/>
            <person name="Sun H."/>
            <person name="Tritt A."/>
            <person name="Yoshinaga Y."/>
            <person name="Zwiers L.-H."/>
            <person name="Turgeon B."/>
            <person name="Goodwin S."/>
            <person name="Spatafora J."/>
            <person name="Crous P."/>
            <person name="Grigoriev I."/>
        </authorList>
    </citation>
    <scope>NUCLEOTIDE SEQUENCE</scope>
    <source>
        <strain evidence="12">CBS 473.64</strain>
    </source>
</reference>
<dbReference type="InterPro" id="IPR022099">
    <property type="entry name" value="DUF3638"/>
</dbReference>
<dbReference type="Pfam" id="PF12340">
    <property type="entry name" value="DUF3638"/>
    <property type="match status" value="1"/>
</dbReference>
<feature type="coiled-coil region" evidence="7">
    <location>
        <begin position="585"/>
        <end position="615"/>
    </location>
</feature>
<protein>
    <recommendedName>
        <fullName evidence="2">ubiquitinyl hydrolase 1</fullName>
        <ecNumber evidence="2">3.4.19.12</ecNumber>
    </recommendedName>
</protein>
<feature type="domain" description="DUF6606" evidence="11">
    <location>
        <begin position="12"/>
        <end position="288"/>
    </location>
</feature>
<dbReference type="InterPro" id="IPR051346">
    <property type="entry name" value="OTU_Deubiquitinase"/>
</dbReference>
<evidence type="ECO:0000259" key="11">
    <source>
        <dbReference type="Pfam" id="PF20255"/>
    </source>
</evidence>
<accession>A0A6A6RTU5</accession>
<evidence type="ECO:0000313" key="13">
    <source>
        <dbReference type="Proteomes" id="UP000799753"/>
    </source>
</evidence>
<evidence type="ECO:0000256" key="5">
    <source>
        <dbReference type="ARBA" id="ARBA00022801"/>
    </source>
</evidence>
<evidence type="ECO:0000256" key="2">
    <source>
        <dbReference type="ARBA" id="ARBA00012759"/>
    </source>
</evidence>
<dbReference type="EC" id="3.4.19.12" evidence="2"/>
<evidence type="ECO:0000256" key="8">
    <source>
        <dbReference type="SAM" id="MobiDB-lite"/>
    </source>
</evidence>
<keyword evidence="4" id="KW-0833">Ubl conjugation pathway</keyword>
<evidence type="ECO:0000256" key="4">
    <source>
        <dbReference type="ARBA" id="ARBA00022786"/>
    </source>
</evidence>
<sequence length="3114" mass="353201">MESMNKETLEYLIHHVVLPPKLPQEDDLDASCERALLNTTTRSLHQFRDILSPDNPEAAEEVTSMLSTIDNLSRSRNDDGDVTQAQLVLLFRKMSEGTSLGAIPIEVKAQNAGIIVSRSDDHVVFEVFELAPDNESVMSTKGRLTRSFPTYASRIPVETFRQADLIVALSHTIATMGAQEVPEFQPEARKGGKQHVEIRDTTDPSLVTNLLINILTAIGSPMPTSRSISKNTREDVLWSDALYPWRRSPLWLLIRVAMQLQCHRSCNDSFTGTDLYKATMVNILSTVLDVARTHQRLVYLDLLHATSAKLNRRLRKLRTLLPEQLYNVCAEPARVSLLRAYDDMKEKWIALTTDAKDNIRLAPVRDLQAEKDLDISIPQLDQFIERIFDRKKHSTTSEFRPTVEHPQFQRDVLPSKFKTYGEDRFFTLAAVEKWVQDHLASWLERHIADDASCGRLRDLLDEYYDLAQPSYTSSDIPRSNSIMYLTIMELWVACDKSACQLYPLLKDFDPEVNTKPLQYILLPFKSHLRRLDKIERYVLGRRTRAVAGMRSVFLDFGHHSSFAVKYFDQSPYHQQLKASIEAQAAVGRQKKLQELKDKKQEYEDLIAQSNVLECEEREVTYDTCNGYTRLEHSPSCSKCSLQSRARQMGIYIHEWPLSPNVSQAKATVFELQIPEAFSHWRDATAFLMTNVLGFERHDELRPSGHYKLEDHTDMSKLSSISFQQRIKLLSNVKPLNGSHYNVKSGVSFLTEQEVCVDSALQYEYFDSAGDAFTKTLHATDKVQKKCTYELPARSATLQRYLETGSLSDGLAPNSVIASLTDCPSHFSLHEYKAFGTLPLGVNIIYSNILAQLAMPTVDLTKVETYCLIIQIIGKAGPPSNSDSIERIIHEILTDERFCDALLKEIETSIPRVAENWESWRALATFVQLVLRVYELTNSSGILSRCVGCLSKARKISLDWLLILKHRSSTSTDHAQRTELQSRATEIALLCVSTFDVDESRLNEMLSLHEAVTVLLQCSIAVRENQDSMSSEHTFLHRAMLQSWRSLLFRGFSKLQAGMLDGSLREEVNNAVSASWVKFQPTGDWQQGNSPHQQWFYMECGSLEVRINLLTAELLVNGLPLSRLPYEYTSHHIYAALFHQSSIEVVPTDEPGMSFSAKTLYRDLKLDFGMQESNMLVVSSHAGDKHDLVPSQAFVDILPSSFVEDYLHWYDHSGNQVEFRPRKDPWSSSANHWILKRVGSKWQLSKGRTFLVNPAGNTSCTISKIFAPLEYHRHIHVMFDEQISIELPRLQLSFRVDSGTSSISSPLYPDMVIDTDQRIHSLVGLSAKLVLKHKLGDEDRMVLIPQGLVTYTGTLDHVLVTIDPDTATKAHAYHVDLILGRLVDNGSLQSKLFLAYLHALTSYYLPDDLTSHTGTEAALTILRSAAVSSYELLTDKDIKMLRLIAELTPGRNYYPLHLKVMQQVYWDNHLSFTSQHPDFTLEVERLFDEARTRKFFYPQNVHHEHMQLPFVQPELLRRDITRSSVFRVDGFGAEHYTRKFDTKYQGRAVVSQRGEQSFIAAALLLRDQPALHTKVTASRLLSSLQNKHLNDAKVHGPTPSSPLTLRYGASWLGKPSSFLPKLWCSLHSLLSTSPHEYNKFQILMWLATAAFSRNADMDVIQALAACYRLPELASVDIPQFSTRDLSEGNASSLSVLKSTVGSTRCSFRSSPEYHLPRLTGETKSQWGYRRKSQLLPKQQQAVEEFANAIQSQWPCERPTKPTISTGNTYIDDRAAMTSIVSKFQTWYDNRNFNQYLSNFVRRLSDQPVTKVSVKQIQHILPLSHPGPHMESCTFTIDDIFALSPPMDSSSSVNENAECLPALPKMPDIPLKQHVLPQKDTQAKERLSLLCSDLDLHANSACEKNYVTYLRESCDSLADREASVRVPTDLLNGELSALLQGYASKWQDYLHVFNSVLNNVVLSGGDFTTRIGHCPRVSPTFWLRQLNKDRFNGLTGHWRMVIIRYGLAVTELHRAHRLLALSGFPQDLAEELRNQGHENWDPHDFPETLLLEAESGIMVRGVQEDIAKEMRSPPDGKNSVMQLNMGEGKSSVIVPIVAAALADGNTLVRVIVAKPQSKQMLQMLVSKLGGLLNRRIYHMPFSRALKLSTNDANTISEIYNGCMENRGILLVQPEHLLSFKLMGIECLISEHEGLGRSLLKTQQLFDNKSRDVIDESDENFSVDFELVYTMGTQRSVELSPERWSILHSLLSLVHRYAAEVKTALPCSIEFDDRWEHKGRCPRVRILRSDAEDMMLDRIAHHICKIGFTNLPVARQHESTQNSVYQYIREPELSLEQIEAVENGSFWTDTYKDPLLLVRGLIAGGVLRFALRSKRWRVNYGSDPNRMPKTNLAVPYRSKDSPSPRSEFSHPDVVIVLTALTYYYGGLNDEELFDTFAHLLKSDQRDVEYGLWVKSINAMPEAFSRLSGVNIKDRYQCITQVFPLLSYAKGTIDYFLSHIVFPKEMKEFPHKLSASGWDMGVVKPYPTTGFSGTNDSRHVLPLNVNHLDLPKQKHTNALVLAHVLEHERGVELLPPRGLGETSDAEQLLKIVNDMTPATRVILDVGAQILELNNHEVAETWLRMSDAQTTKAVVFFSDNEDLCVMDRNGRVELLQTSPFAKQLDGCLVYLDEAHTRGTDLKLPRTYRAAVTLGANLTKDRLVQACMRMRKLGKGQSVVFCISGEIQMKIAESKGKGKGNIEVTDVLAWVISETWADMRRSIPLWATQGRRFEDHKNLLNGVDTTQSQAEKFLEEEAQSIAYRYRPRVPTSFAASFDGWDMSNPNIALILERCQDFQTINFDSATLQEEQERELSPEIEEERQVQRPPSMKPEKHKLHLDVIALIQTGQQKPVGVSGAYIPAFRDLNDTSAAKYFDVQKFPTKVLVTRDFVRTVEQPAKSYVSDSYLRPVQWILSFKSTNESSRGLLIMSPFEVDQSLALIKNSKHATLHLYAPRPNLGYDPLDNLSLYYVGKGTFSPGTIDRSLIVQLNLFAGQLYFNSYTEYTELCDYLGLAWRTLEEGQTVQADGFVKPPMGKWGLQESPVKFFKELMKIRREGDGIEKTQVGRVLDGELLEPDDF</sequence>
<evidence type="ECO:0000256" key="1">
    <source>
        <dbReference type="ARBA" id="ARBA00000707"/>
    </source>
</evidence>
<dbReference type="GO" id="GO:0004843">
    <property type="term" value="F:cysteine-type deubiquitinase activity"/>
    <property type="evidence" value="ECO:0007669"/>
    <property type="project" value="UniProtKB-EC"/>
</dbReference>
<dbReference type="Pfam" id="PF20255">
    <property type="entry name" value="DUF6606"/>
    <property type="match status" value="1"/>
</dbReference>
<evidence type="ECO:0000259" key="9">
    <source>
        <dbReference type="Pfam" id="PF12340"/>
    </source>
</evidence>
<keyword evidence="7" id="KW-0175">Coiled coil</keyword>
<organism evidence="12 13">
    <name type="scientific">Massarina eburnea CBS 473.64</name>
    <dbReference type="NCBI Taxonomy" id="1395130"/>
    <lineage>
        <taxon>Eukaryota</taxon>
        <taxon>Fungi</taxon>
        <taxon>Dikarya</taxon>
        <taxon>Ascomycota</taxon>
        <taxon>Pezizomycotina</taxon>
        <taxon>Dothideomycetes</taxon>
        <taxon>Pleosporomycetidae</taxon>
        <taxon>Pleosporales</taxon>
        <taxon>Massarineae</taxon>
        <taxon>Massarinaceae</taxon>
        <taxon>Massarina</taxon>
    </lineage>
</organism>
<gene>
    <name evidence="12" type="ORF">P280DRAFT_91529</name>
</gene>
<dbReference type="InterPro" id="IPR046541">
    <property type="entry name" value="DUF6606"/>
</dbReference>
<feature type="compositionally biased region" description="Acidic residues" evidence="8">
    <location>
        <begin position="2843"/>
        <end position="2855"/>
    </location>
</feature>
<feature type="region of interest" description="Disordered" evidence="8">
    <location>
        <begin position="2843"/>
        <end position="2867"/>
    </location>
</feature>